<dbReference type="PANTHER" id="PTHR30026">
    <property type="entry name" value="OUTER MEMBRANE PROTEIN TOLC"/>
    <property type="match status" value="1"/>
</dbReference>
<proteinExistence type="inferred from homology"/>
<dbReference type="EMBL" id="VUNR01000040">
    <property type="protein sequence ID" value="MSU09916.1"/>
    <property type="molecule type" value="Genomic_DNA"/>
</dbReference>
<evidence type="ECO:0000313" key="10">
    <source>
        <dbReference type="EMBL" id="MSU09916.1"/>
    </source>
</evidence>
<reference evidence="10 11" key="1">
    <citation type="submission" date="2019-08" db="EMBL/GenBank/DDBJ databases">
        <title>In-depth cultivation of the pig gut microbiome towards novel bacterial diversity and tailored functional studies.</title>
        <authorList>
            <person name="Wylensek D."/>
            <person name="Hitch T.C.A."/>
            <person name="Clavel T."/>
        </authorList>
    </citation>
    <scope>NUCLEOTIDE SEQUENCE [LARGE SCALE GENOMIC DNA]</scope>
    <source>
        <strain evidence="10 11">WCA-693-APC-5D-A</strain>
    </source>
</reference>
<evidence type="ECO:0000256" key="9">
    <source>
        <dbReference type="SAM" id="SignalP"/>
    </source>
</evidence>
<keyword evidence="11" id="KW-1185">Reference proteome</keyword>
<keyword evidence="9" id="KW-0732">Signal</keyword>
<evidence type="ECO:0000313" key="11">
    <source>
        <dbReference type="Proteomes" id="UP000433181"/>
    </source>
</evidence>
<dbReference type="GO" id="GO:0015288">
    <property type="term" value="F:porin activity"/>
    <property type="evidence" value="ECO:0007669"/>
    <property type="project" value="TreeGrafter"/>
</dbReference>
<evidence type="ECO:0000256" key="5">
    <source>
        <dbReference type="ARBA" id="ARBA00022692"/>
    </source>
</evidence>
<dbReference type="GO" id="GO:1990281">
    <property type="term" value="C:efflux pump complex"/>
    <property type="evidence" value="ECO:0007669"/>
    <property type="project" value="TreeGrafter"/>
</dbReference>
<dbReference type="Pfam" id="PF02321">
    <property type="entry name" value="OEP"/>
    <property type="match status" value="2"/>
</dbReference>
<evidence type="ECO:0000256" key="6">
    <source>
        <dbReference type="ARBA" id="ARBA00023136"/>
    </source>
</evidence>
<evidence type="ECO:0000256" key="4">
    <source>
        <dbReference type="ARBA" id="ARBA00022452"/>
    </source>
</evidence>
<evidence type="ECO:0000256" key="3">
    <source>
        <dbReference type="ARBA" id="ARBA00022448"/>
    </source>
</evidence>
<gene>
    <name evidence="10" type="ORF">FYJ84_13145</name>
</gene>
<dbReference type="Gene3D" id="1.20.1600.10">
    <property type="entry name" value="Outer membrane efflux proteins (OEP)"/>
    <property type="match status" value="1"/>
</dbReference>
<dbReference type="InterPro" id="IPR003423">
    <property type="entry name" value="OMP_efflux"/>
</dbReference>
<feature type="chain" id="PRO_5026053906" evidence="9">
    <location>
        <begin position="24"/>
        <end position="425"/>
    </location>
</feature>
<accession>A0A6I2UMD2</accession>
<dbReference type="RefSeq" id="WP_154408079.1">
    <property type="nucleotide sequence ID" value="NZ_VUNR01000040.1"/>
</dbReference>
<evidence type="ECO:0000256" key="7">
    <source>
        <dbReference type="ARBA" id="ARBA00023237"/>
    </source>
</evidence>
<evidence type="ECO:0000256" key="2">
    <source>
        <dbReference type="ARBA" id="ARBA00007613"/>
    </source>
</evidence>
<evidence type="ECO:0000256" key="8">
    <source>
        <dbReference type="SAM" id="Coils"/>
    </source>
</evidence>
<keyword evidence="4" id="KW-1134">Transmembrane beta strand</keyword>
<keyword evidence="6" id="KW-0472">Membrane</keyword>
<dbReference type="InterPro" id="IPR051906">
    <property type="entry name" value="TolC-like"/>
</dbReference>
<keyword evidence="5" id="KW-0812">Transmembrane</keyword>
<dbReference type="GO" id="GO:0009279">
    <property type="term" value="C:cell outer membrane"/>
    <property type="evidence" value="ECO:0007669"/>
    <property type="project" value="UniProtKB-SubCell"/>
</dbReference>
<dbReference type="SUPFAM" id="SSF56954">
    <property type="entry name" value="Outer membrane efflux proteins (OEP)"/>
    <property type="match status" value="1"/>
</dbReference>
<evidence type="ECO:0000256" key="1">
    <source>
        <dbReference type="ARBA" id="ARBA00004442"/>
    </source>
</evidence>
<feature type="signal peptide" evidence="9">
    <location>
        <begin position="1"/>
        <end position="23"/>
    </location>
</feature>
<keyword evidence="8" id="KW-0175">Coiled coil</keyword>
<dbReference type="GeneID" id="96779873"/>
<dbReference type="GO" id="GO:0015562">
    <property type="term" value="F:efflux transmembrane transporter activity"/>
    <property type="evidence" value="ECO:0007669"/>
    <property type="project" value="InterPro"/>
</dbReference>
<dbReference type="AlphaFoldDB" id="A0A6I2UMD2"/>
<comment type="similarity">
    <text evidence="2">Belongs to the outer membrane factor (OMF) (TC 1.B.17) family.</text>
</comment>
<feature type="coiled-coil region" evidence="8">
    <location>
        <begin position="314"/>
        <end position="366"/>
    </location>
</feature>
<sequence>MKIKRLVLGGVLTGCLLAGSSLGSCMELSMETAVELALKNNPDVLITQLGEDAARASLRQARGRNSFSWKASSTFSRAESDGKDWENGNSNKLSVSLPLYSGGANQNDIKSGELGVDIARLQTGRKWETTRLAVIQAYYDTLEAQKKIAVYQDTVDKYQQHLTNVEQLYGAGSKAKIDVLRSQVELSNAQQELIKGKNTYDNNLSTLRSLIYTESSEPLVLTDDFAYLPFEGGVDDCLTYAMENRKDLLADGYKLQQKELAVSTARADYGPTVDLSLGAGWSKQVLPDGDNHEYSASIGVSWNIFDSGITQGKVDAAQAELAIARATLARDRNDVNLAVRKDYNSMREAEERFSSTQAAVKQAEEDFFIAQEKYKAGEGIMLDIIDAQEALSTARHNYISAQYDYARYKAALESDMGMSVEYARQ</sequence>
<dbReference type="PROSITE" id="PS51257">
    <property type="entry name" value="PROKAR_LIPOPROTEIN"/>
    <property type="match status" value="1"/>
</dbReference>
<protein>
    <submittedName>
        <fullName evidence="10">TolC family protein</fullName>
    </submittedName>
</protein>
<keyword evidence="7" id="KW-0998">Cell outer membrane</keyword>
<comment type="caution">
    <text evidence="10">The sequence shown here is derived from an EMBL/GenBank/DDBJ whole genome shotgun (WGS) entry which is preliminary data.</text>
</comment>
<keyword evidence="3" id="KW-0813">Transport</keyword>
<dbReference type="PANTHER" id="PTHR30026:SF20">
    <property type="entry name" value="OUTER MEMBRANE PROTEIN TOLC"/>
    <property type="match status" value="1"/>
</dbReference>
<organism evidence="10 11">
    <name type="scientific">Anaerovibrio slackiae</name>
    <dbReference type="NCBI Taxonomy" id="2652309"/>
    <lineage>
        <taxon>Bacteria</taxon>
        <taxon>Bacillati</taxon>
        <taxon>Bacillota</taxon>
        <taxon>Negativicutes</taxon>
        <taxon>Selenomonadales</taxon>
        <taxon>Selenomonadaceae</taxon>
        <taxon>Anaerovibrio</taxon>
    </lineage>
</organism>
<dbReference type="Proteomes" id="UP000433181">
    <property type="component" value="Unassembled WGS sequence"/>
</dbReference>
<comment type="subcellular location">
    <subcellularLocation>
        <location evidence="1">Cell outer membrane</location>
    </subcellularLocation>
</comment>
<name>A0A6I2UMD2_9FIRM</name>